<evidence type="ECO:0000313" key="3">
    <source>
        <dbReference type="EMBL" id="PKU21456.1"/>
    </source>
</evidence>
<sequence>MGYGYDISKQSGTNIVADLNTALSNVGGLAHFLSQAQINQISSYGTKNGASLATINSIFLNDFSGGALTLTETQASTLLDAVAPRYEASLENYLAKNSADSTVASDLSNTRVLLFGEWYNGGSNVVGNTQLTALRTDNFNTLVVDLLTANTKADGQHQTGLENRAIQALYAYLGLPIPTDLPGSGNVSYSPITVDDPQTAAALLGALITGAGTIQQNLATIRTDNPLLAAGIQNLINDTKTGLDSLLGAASLGVIRAGETIDQFAARVGADPAVVRALNPQYQSGSPSAGQELVFASAAQPIGDSSYDVNGAYATAFAFLINLQDHTISRVGADPGNSNYLPGNVYVMDGAKNIVGVYAAGTISSLSTEDMTGAVNIGLGAARGIDYQSDGTAIVTQGTSQQTFQAGTFIGVSQQGATVFSIGGAGQNLWQDGGTSSPISFYESYGGYSSYLTYAVSKFGLSGDQIVAVNSYETTDGQGVTSRFETAQLQDASGNVTTVTLEMPLTGGSEGSVTVAKEFGGESLLQTSLVNADGTLGTIANSFTFDEGVSTTTADAGNILSAINTIAPTDAPVSVPTFSKTALGVTVTDLATAAQTAAGSGGDG</sequence>
<name>A0A2N3PM33_9PROT</name>
<organism evidence="3 4">
    <name type="scientific">Telmatospirillum siberiense</name>
    <dbReference type="NCBI Taxonomy" id="382514"/>
    <lineage>
        <taxon>Bacteria</taxon>
        <taxon>Pseudomonadati</taxon>
        <taxon>Pseudomonadota</taxon>
        <taxon>Alphaproteobacteria</taxon>
        <taxon>Rhodospirillales</taxon>
        <taxon>Rhodospirillaceae</taxon>
        <taxon>Telmatospirillum</taxon>
    </lineage>
</organism>
<feature type="non-terminal residue" evidence="3">
    <location>
        <position position="604"/>
    </location>
</feature>
<gene>
    <name evidence="3" type="ORF">CWS72_26635</name>
</gene>
<proteinExistence type="predicted"/>
<dbReference type="AlphaFoldDB" id="A0A2N3PM33"/>
<dbReference type="Proteomes" id="UP000233293">
    <property type="component" value="Unassembled WGS sequence"/>
</dbReference>
<protein>
    <submittedName>
        <fullName evidence="3">Uncharacterized protein</fullName>
    </submittedName>
</protein>
<keyword evidence="2" id="KW-0081">Bacteriolytic enzyme</keyword>
<reference evidence="4" key="1">
    <citation type="submission" date="2017-12" db="EMBL/GenBank/DDBJ databases">
        <title>Draft genome sequence of Telmatospirillum siberiense 26-4b1T, an acidotolerant peatland alphaproteobacterium potentially involved in sulfur cycling.</title>
        <authorList>
            <person name="Hausmann B."/>
            <person name="Pjevac P."/>
            <person name="Schreck K."/>
            <person name="Herbold C.W."/>
            <person name="Daims H."/>
            <person name="Wagner M."/>
            <person name="Pester M."/>
            <person name="Loy A."/>
        </authorList>
    </citation>
    <scope>NUCLEOTIDE SEQUENCE [LARGE SCALE GENOMIC DNA]</scope>
    <source>
        <strain evidence="4">26-4b1</strain>
    </source>
</reference>
<dbReference type="GO" id="GO:0003796">
    <property type="term" value="F:lysozyme activity"/>
    <property type="evidence" value="ECO:0007669"/>
    <property type="project" value="InterPro"/>
</dbReference>
<dbReference type="GO" id="GO:0042742">
    <property type="term" value="P:defense response to bacterium"/>
    <property type="evidence" value="ECO:0007669"/>
    <property type="project" value="UniProtKB-KW"/>
</dbReference>
<dbReference type="EMBL" id="PIUM01000058">
    <property type="protein sequence ID" value="PKU21456.1"/>
    <property type="molecule type" value="Genomic_DNA"/>
</dbReference>
<accession>A0A2N3PM33</accession>
<comment type="caution">
    <text evidence="3">The sequence shown here is derived from an EMBL/GenBank/DDBJ whole genome shotgun (WGS) entry which is preliminary data.</text>
</comment>
<keyword evidence="1" id="KW-0929">Antimicrobial</keyword>
<dbReference type="Gene3D" id="1.10.530.40">
    <property type="match status" value="1"/>
</dbReference>
<dbReference type="InterPro" id="IPR023347">
    <property type="entry name" value="Lysozyme_dom_sf"/>
</dbReference>
<evidence type="ECO:0000256" key="1">
    <source>
        <dbReference type="ARBA" id="ARBA00022529"/>
    </source>
</evidence>
<evidence type="ECO:0000313" key="4">
    <source>
        <dbReference type="Proteomes" id="UP000233293"/>
    </source>
</evidence>
<keyword evidence="4" id="KW-1185">Reference proteome</keyword>
<dbReference type="GO" id="GO:0031640">
    <property type="term" value="P:killing of cells of another organism"/>
    <property type="evidence" value="ECO:0007669"/>
    <property type="project" value="UniProtKB-KW"/>
</dbReference>
<evidence type="ECO:0000256" key="2">
    <source>
        <dbReference type="ARBA" id="ARBA00022638"/>
    </source>
</evidence>